<sequence>YPQEVASQIGEVNIKQPPLNYSASSSGQEENDLVTVYTQRANEIFGGSQNSSGWVFDWFSWLNWFLFHCLLMQDYRLKSVAFLQEKENCPTCSSLLTMEGHNLPFETFFGWEGEKTPDIDLNFSGEYQKIAHNYVRQLLGEKSVYRIGTINTLSQQTAEIFYREHLKLRKKLNSGFNEEKWFREWIDGEKLPVLEKKLAQTRQEKAQLEAELKKIESQK</sequence>
<name>A0ACA9S9A0_9GLOM</name>
<evidence type="ECO:0000313" key="2">
    <source>
        <dbReference type="Proteomes" id="UP000789920"/>
    </source>
</evidence>
<feature type="non-terminal residue" evidence="1">
    <location>
        <position position="1"/>
    </location>
</feature>
<evidence type="ECO:0000313" key="1">
    <source>
        <dbReference type="EMBL" id="CAG8830957.1"/>
    </source>
</evidence>
<proteinExistence type="predicted"/>
<reference evidence="1" key="1">
    <citation type="submission" date="2021-06" db="EMBL/GenBank/DDBJ databases">
        <authorList>
            <person name="Kallberg Y."/>
            <person name="Tangrot J."/>
            <person name="Rosling A."/>
        </authorList>
    </citation>
    <scope>NUCLEOTIDE SEQUENCE</scope>
    <source>
        <strain evidence="1">MA461A</strain>
    </source>
</reference>
<keyword evidence="2" id="KW-1185">Reference proteome</keyword>
<organism evidence="1 2">
    <name type="scientific">Racocetra persica</name>
    <dbReference type="NCBI Taxonomy" id="160502"/>
    <lineage>
        <taxon>Eukaryota</taxon>
        <taxon>Fungi</taxon>
        <taxon>Fungi incertae sedis</taxon>
        <taxon>Mucoromycota</taxon>
        <taxon>Glomeromycotina</taxon>
        <taxon>Glomeromycetes</taxon>
        <taxon>Diversisporales</taxon>
        <taxon>Gigasporaceae</taxon>
        <taxon>Racocetra</taxon>
    </lineage>
</organism>
<comment type="caution">
    <text evidence="1">The sequence shown here is derived from an EMBL/GenBank/DDBJ whole genome shotgun (WGS) entry which is preliminary data.</text>
</comment>
<dbReference type="EMBL" id="CAJVQC010100259">
    <property type="protein sequence ID" value="CAG8830957.1"/>
    <property type="molecule type" value="Genomic_DNA"/>
</dbReference>
<accession>A0ACA9S9A0</accession>
<feature type="non-terminal residue" evidence="1">
    <location>
        <position position="219"/>
    </location>
</feature>
<protein>
    <submittedName>
        <fullName evidence="1">21718_t:CDS:1</fullName>
    </submittedName>
</protein>
<gene>
    <name evidence="1" type="ORF">RPERSI_LOCUS27977</name>
</gene>
<dbReference type="Proteomes" id="UP000789920">
    <property type="component" value="Unassembled WGS sequence"/>
</dbReference>